<evidence type="ECO:0000256" key="1">
    <source>
        <dbReference type="SAM" id="MobiDB-lite"/>
    </source>
</evidence>
<keyword evidence="3" id="KW-1185">Reference proteome</keyword>
<evidence type="ECO:0000313" key="3">
    <source>
        <dbReference type="Proteomes" id="UP000298652"/>
    </source>
</evidence>
<proteinExistence type="predicted"/>
<feature type="compositionally biased region" description="Polar residues" evidence="1">
    <location>
        <begin position="20"/>
        <end position="41"/>
    </location>
</feature>
<protein>
    <submittedName>
        <fullName evidence="2">Uncharacterized protein</fullName>
    </submittedName>
</protein>
<name>A0A4U6UQ86_SETVI</name>
<dbReference type="OMA" id="VTQAYAY"/>
<dbReference type="Gramene" id="TKW18550">
    <property type="protein sequence ID" value="TKW18550"/>
    <property type="gene ID" value="SEVIR_5G438500v2"/>
</dbReference>
<dbReference type="Proteomes" id="UP000298652">
    <property type="component" value="Chromosome 5"/>
</dbReference>
<accession>A0A4U6UQ86</accession>
<evidence type="ECO:0000313" key="2">
    <source>
        <dbReference type="EMBL" id="TKW18550.1"/>
    </source>
</evidence>
<organism evidence="2 3">
    <name type="scientific">Setaria viridis</name>
    <name type="common">Green bristlegrass</name>
    <name type="synonym">Setaria italica subsp. viridis</name>
    <dbReference type="NCBI Taxonomy" id="4556"/>
    <lineage>
        <taxon>Eukaryota</taxon>
        <taxon>Viridiplantae</taxon>
        <taxon>Streptophyta</taxon>
        <taxon>Embryophyta</taxon>
        <taxon>Tracheophyta</taxon>
        <taxon>Spermatophyta</taxon>
        <taxon>Magnoliopsida</taxon>
        <taxon>Liliopsida</taxon>
        <taxon>Poales</taxon>
        <taxon>Poaceae</taxon>
        <taxon>PACMAD clade</taxon>
        <taxon>Panicoideae</taxon>
        <taxon>Panicodae</taxon>
        <taxon>Paniceae</taxon>
        <taxon>Cenchrinae</taxon>
        <taxon>Setaria</taxon>
    </lineage>
</organism>
<feature type="region of interest" description="Disordered" evidence="1">
    <location>
        <begin position="15"/>
        <end position="43"/>
    </location>
</feature>
<dbReference type="AlphaFoldDB" id="A0A4U6UQ86"/>
<gene>
    <name evidence="2" type="ORF">SEVIR_5G438500v2</name>
</gene>
<reference evidence="2" key="1">
    <citation type="submission" date="2019-03" db="EMBL/GenBank/DDBJ databases">
        <title>WGS assembly of Setaria viridis.</title>
        <authorList>
            <person name="Huang P."/>
            <person name="Jenkins J."/>
            <person name="Grimwood J."/>
            <person name="Barry K."/>
            <person name="Healey A."/>
            <person name="Mamidi S."/>
            <person name="Sreedasyam A."/>
            <person name="Shu S."/>
            <person name="Feldman M."/>
            <person name="Wu J."/>
            <person name="Yu Y."/>
            <person name="Chen C."/>
            <person name="Johnson J."/>
            <person name="Rokhsar D."/>
            <person name="Baxter I."/>
            <person name="Schmutz J."/>
            <person name="Brutnell T."/>
            <person name="Kellogg E."/>
        </authorList>
    </citation>
    <scope>NUCLEOTIDE SEQUENCE [LARGE SCALE GENOMIC DNA]</scope>
</reference>
<dbReference type="EMBL" id="CM016556">
    <property type="protein sequence ID" value="TKW18550.1"/>
    <property type="molecule type" value="Genomic_DNA"/>
</dbReference>
<sequence>MDHTPTCIYIQGLAPALPSNHRNQPTKQANSQQMEAMTKTSARGAKGKVAMVYSKYVKPQGNSAVSVTHQLKPSPVGAAASASYVDDIDERASAFILAVRERFKNEHNM</sequence>